<keyword evidence="2" id="KW-0812">Transmembrane</keyword>
<feature type="transmembrane region" description="Helical" evidence="2">
    <location>
        <begin position="14"/>
        <end position="31"/>
    </location>
</feature>
<proteinExistence type="predicted"/>
<reference evidence="3 4" key="1">
    <citation type="submission" date="2018-02" db="EMBL/GenBank/DDBJ databases">
        <title>The genomes of Aspergillus section Nigri reveals drivers in fungal speciation.</title>
        <authorList>
            <consortium name="DOE Joint Genome Institute"/>
            <person name="Vesth T.C."/>
            <person name="Nybo J."/>
            <person name="Theobald S."/>
            <person name="Brandl J."/>
            <person name="Frisvad J.C."/>
            <person name="Nielsen K.F."/>
            <person name="Lyhne E.K."/>
            <person name="Kogle M.E."/>
            <person name="Kuo A."/>
            <person name="Riley R."/>
            <person name="Clum A."/>
            <person name="Nolan M."/>
            <person name="Lipzen A."/>
            <person name="Salamov A."/>
            <person name="Henrissat B."/>
            <person name="Wiebenga A."/>
            <person name="De vries R.P."/>
            <person name="Grigoriev I.V."/>
            <person name="Mortensen U.H."/>
            <person name="Andersen M.R."/>
            <person name="Baker S.E."/>
        </authorList>
    </citation>
    <scope>NUCLEOTIDE SEQUENCE [LARGE SCALE GENOMIC DNA]</scope>
    <source>
        <strain evidence="3 4">CBS 114.80</strain>
    </source>
</reference>
<evidence type="ECO:0000256" key="2">
    <source>
        <dbReference type="SAM" id="Phobius"/>
    </source>
</evidence>
<evidence type="ECO:0000256" key="1">
    <source>
        <dbReference type="SAM" id="MobiDB-lite"/>
    </source>
</evidence>
<dbReference type="Proteomes" id="UP000248817">
    <property type="component" value="Unassembled WGS sequence"/>
</dbReference>
<gene>
    <name evidence="3" type="ORF">BP00DRAFT_423531</name>
</gene>
<name>A0A2V5ID06_9EURO</name>
<feature type="region of interest" description="Disordered" evidence="1">
    <location>
        <begin position="40"/>
        <end position="64"/>
    </location>
</feature>
<keyword evidence="4" id="KW-1185">Reference proteome</keyword>
<dbReference type="AlphaFoldDB" id="A0A2V5ID06"/>
<sequence>MPCDQQHVKISDQSLRPAAGFTLWPVVLYAFSKNLQSRKKSAGADWTGKCKPRGKNGQQTMDKT</sequence>
<evidence type="ECO:0000313" key="4">
    <source>
        <dbReference type="Proteomes" id="UP000248817"/>
    </source>
</evidence>
<protein>
    <submittedName>
        <fullName evidence="3">Uncharacterized protein</fullName>
    </submittedName>
</protein>
<dbReference type="EMBL" id="KZ825479">
    <property type="protein sequence ID" value="PYI33961.1"/>
    <property type="molecule type" value="Genomic_DNA"/>
</dbReference>
<evidence type="ECO:0000313" key="3">
    <source>
        <dbReference type="EMBL" id="PYI33961.1"/>
    </source>
</evidence>
<accession>A0A2V5ID06</accession>
<keyword evidence="2" id="KW-0472">Membrane</keyword>
<keyword evidence="2" id="KW-1133">Transmembrane helix</keyword>
<organism evidence="3 4">
    <name type="scientific">Aspergillus indologenus CBS 114.80</name>
    <dbReference type="NCBI Taxonomy" id="1450541"/>
    <lineage>
        <taxon>Eukaryota</taxon>
        <taxon>Fungi</taxon>
        <taxon>Dikarya</taxon>
        <taxon>Ascomycota</taxon>
        <taxon>Pezizomycotina</taxon>
        <taxon>Eurotiomycetes</taxon>
        <taxon>Eurotiomycetidae</taxon>
        <taxon>Eurotiales</taxon>
        <taxon>Aspergillaceae</taxon>
        <taxon>Aspergillus</taxon>
        <taxon>Aspergillus subgen. Circumdati</taxon>
    </lineage>
</organism>